<protein>
    <recommendedName>
        <fullName evidence="5">GPI-anchored surface protein</fullName>
    </recommendedName>
</protein>
<keyword evidence="2" id="KW-0732">Signal</keyword>
<reference evidence="3" key="1">
    <citation type="submission" date="2022-07" db="EMBL/GenBank/DDBJ databases">
        <title>Phylogenomic reconstructions and comparative analyses of Kickxellomycotina fungi.</title>
        <authorList>
            <person name="Reynolds N.K."/>
            <person name="Stajich J.E."/>
            <person name="Barry K."/>
            <person name="Grigoriev I.V."/>
            <person name="Crous P."/>
            <person name="Smith M.E."/>
        </authorList>
    </citation>
    <scope>NUCLEOTIDE SEQUENCE</scope>
    <source>
        <strain evidence="3">RSA 476</strain>
    </source>
</reference>
<evidence type="ECO:0000313" key="4">
    <source>
        <dbReference type="Proteomes" id="UP001140074"/>
    </source>
</evidence>
<gene>
    <name evidence="3" type="ORF">GGH94_001913</name>
</gene>
<proteinExistence type="predicted"/>
<feature type="compositionally biased region" description="Polar residues" evidence="1">
    <location>
        <begin position="155"/>
        <end position="165"/>
    </location>
</feature>
<feature type="region of interest" description="Disordered" evidence="1">
    <location>
        <begin position="60"/>
        <end position="100"/>
    </location>
</feature>
<keyword evidence="4" id="KW-1185">Reference proteome</keyword>
<dbReference type="EMBL" id="JANBUY010000049">
    <property type="protein sequence ID" value="KAJ2865916.1"/>
    <property type="molecule type" value="Genomic_DNA"/>
</dbReference>
<accession>A0A9W8ITD4</accession>
<feature type="region of interest" description="Disordered" evidence="1">
    <location>
        <begin position="143"/>
        <end position="186"/>
    </location>
</feature>
<feature type="chain" id="PRO_5040889714" description="GPI-anchored surface protein" evidence="2">
    <location>
        <begin position="21"/>
        <end position="403"/>
    </location>
</feature>
<feature type="signal peptide" evidence="2">
    <location>
        <begin position="1"/>
        <end position="20"/>
    </location>
</feature>
<organism evidence="3 4">
    <name type="scientific">Coemansia aciculifera</name>
    <dbReference type="NCBI Taxonomy" id="417176"/>
    <lineage>
        <taxon>Eukaryota</taxon>
        <taxon>Fungi</taxon>
        <taxon>Fungi incertae sedis</taxon>
        <taxon>Zoopagomycota</taxon>
        <taxon>Kickxellomycotina</taxon>
        <taxon>Kickxellomycetes</taxon>
        <taxon>Kickxellales</taxon>
        <taxon>Kickxellaceae</taxon>
        <taxon>Coemansia</taxon>
    </lineage>
</organism>
<comment type="caution">
    <text evidence="3">The sequence shown here is derived from an EMBL/GenBank/DDBJ whole genome shotgun (WGS) entry which is preliminary data.</text>
</comment>
<name>A0A9W8ITD4_9FUNG</name>
<evidence type="ECO:0000256" key="2">
    <source>
        <dbReference type="SAM" id="SignalP"/>
    </source>
</evidence>
<feature type="compositionally biased region" description="Polar residues" evidence="1">
    <location>
        <begin position="176"/>
        <end position="186"/>
    </location>
</feature>
<dbReference type="Proteomes" id="UP001140074">
    <property type="component" value="Unassembled WGS sequence"/>
</dbReference>
<evidence type="ECO:0008006" key="5">
    <source>
        <dbReference type="Google" id="ProtNLM"/>
    </source>
</evidence>
<evidence type="ECO:0000256" key="1">
    <source>
        <dbReference type="SAM" id="MobiDB-lite"/>
    </source>
</evidence>
<dbReference type="AlphaFoldDB" id="A0A9W8ITD4"/>
<evidence type="ECO:0000313" key="3">
    <source>
        <dbReference type="EMBL" id="KAJ2865916.1"/>
    </source>
</evidence>
<sequence>MRLSLVLSASFLVFWISVLGSTSSLLSSWRSTGKALSPRVFELLLWSQIPTYRWSARRRTTSLAAEPSGTKGRVSRSDHRHRAAPARYSDPSNGNKGAAAAATTTLLAPLSRPTALKPAAMLSKWAAAVANEERMGRQTECCHYHPQSKLGGNGSNDSEGQQNQRPVAAPPLPAATDSNPYTLSSSSDIDIEIKPLSSQAQLRHHELDAAASLTRDGRRKVSRKLPAAKPMSNLLYRGRTYSSPSNAPVASHMEKDFVDSPPPTAPGADLKVDEELLDRPSLADCVVAPVAARRHSDKLPIRRSWLLTTRSAASAVAPDTLPQHPVALDSADANDVLDAHLPAASALYRKRALALRRASGCPTKTLVAPEELTVSAILPEEPNGITSMIAISTVLIFATFVAF</sequence>